<comment type="similarity">
    <text evidence="1 4">Belongs to the glycerate kinase type-1 family.</text>
</comment>
<gene>
    <name evidence="5" type="ORF">SAMN02983006_01421</name>
</gene>
<evidence type="ECO:0000313" key="5">
    <source>
        <dbReference type="EMBL" id="SFL53781.1"/>
    </source>
</evidence>
<evidence type="ECO:0000256" key="1">
    <source>
        <dbReference type="ARBA" id="ARBA00006284"/>
    </source>
</evidence>
<dbReference type="EMBL" id="FOTI01000017">
    <property type="protein sequence ID" value="SFL53781.1"/>
    <property type="molecule type" value="Genomic_DNA"/>
</dbReference>
<evidence type="ECO:0000256" key="3">
    <source>
        <dbReference type="ARBA" id="ARBA00022777"/>
    </source>
</evidence>
<sequence length="375" mass="39641">MKILIAPDSFKGSLTALEVATQIERGILKAAKDTEILKVPMADGGEGTMQSLVDSHNGEIISQQVTGPLGNKIKSYFGYLAASKTGVIEMALASGLPLIPENELNPLYTTTYGTGELIKAALDKGSEKLIIGIGGSATNDAGVGMAQALGISFKDKTGQEISFGGNQLKKIVDFDLSNLDPRIKDTEIRVACDVSNRLYGPAGAAFIYGPQKGATPAMIEELDSNLYYFAELLKQKLDIDVQNIPGSGAAGGLGAGLLAFLDAKLEKGIEIVLDAVDLTAKLDGVDLVITGEGRLDSQSVNGKTPIGVARAAKAKNIPVIGISAIFGEGVENILQEGIDAVFNMLYDQELAAEKNTCKWLQFIAEQVMRTVKLDF</sequence>
<dbReference type="Gene3D" id="3.90.1510.10">
    <property type="entry name" value="Glycerate kinase, domain 2"/>
    <property type="match status" value="1"/>
</dbReference>
<dbReference type="InterPro" id="IPR004381">
    <property type="entry name" value="Glycerate_kinase"/>
</dbReference>
<dbReference type="NCBIfam" id="TIGR00045">
    <property type="entry name" value="glycerate kinase"/>
    <property type="match status" value="1"/>
</dbReference>
<dbReference type="PANTHER" id="PTHR21599">
    <property type="entry name" value="GLYCERATE KINASE"/>
    <property type="match status" value="1"/>
</dbReference>
<name>A0A1I4IIZ2_9FIRM</name>
<dbReference type="GO" id="GO:0008887">
    <property type="term" value="F:glycerate kinase activity"/>
    <property type="evidence" value="ECO:0007669"/>
    <property type="project" value="UniProtKB-UniRule"/>
</dbReference>
<reference evidence="5 6" key="1">
    <citation type="submission" date="2016-10" db="EMBL/GenBank/DDBJ databases">
        <authorList>
            <person name="de Groot N.N."/>
        </authorList>
    </citation>
    <scope>NUCLEOTIDE SEQUENCE [LARGE SCALE GENOMIC DNA]</scope>
    <source>
        <strain evidence="5 6">ATCC 51327</strain>
    </source>
</reference>
<evidence type="ECO:0000313" key="6">
    <source>
        <dbReference type="Proteomes" id="UP000199006"/>
    </source>
</evidence>
<keyword evidence="6" id="KW-1185">Reference proteome</keyword>
<dbReference type="SUPFAM" id="SSF110738">
    <property type="entry name" value="Glycerate kinase I"/>
    <property type="match status" value="1"/>
</dbReference>
<keyword evidence="2 4" id="KW-0808">Transferase</keyword>
<dbReference type="Gene3D" id="3.40.50.10350">
    <property type="entry name" value="Glycerate kinase, domain 1"/>
    <property type="match status" value="1"/>
</dbReference>
<protein>
    <submittedName>
        <fullName evidence="5">Glycerate kinase</fullName>
    </submittedName>
</protein>
<dbReference type="Pfam" id="PF02595">
    <property type="entry name" value="Gly_kinase"/>
    <property type="match status" value="1"/>
</dbReference>
<dbReference type="OrthoDB" id="9774290at2"/>
<evidence type="ECO:0000256" key="4">
    <source>
        <dbReference type="PIRNR" id="PIRNR006078"/>
    </source>
</evidence>
<evidence type="ECO:0000256" key="2">
    <source>
        <dbReference type="ARBA" id="ARBA00022679"/>
    </source>
</evidence>
<accession>A0A1I4IIZ2</accession>
<dbReference type="InterPro" id="IPR036129">
    <property type="entry name" value="Glycerate_kinase_sf"/>
</dbReference>
<dbReference type="InterPro" id="IPR018193">
    <property type="entry name" value="Glyc_kinase_flavodox-like_fold"/>
</dbReference>
<dbReference type="RefSeq" id="WP_089861434.1">
    <property type="nucleotide sequence ID" value="NZ_FOTI01000017.1"/>
</dbReference>
<keyword evidence="3 4" id="KW-0418">Kinase</keyword>
<dbReference type="GO" id="GO:0031388">
    <property type="term" value="P:organic acid phosphorylation"/>
    <property type="evidence" value="ECO:0007669"/>
    <property type="project" value="UniProtKB-UniRule"/>
</dbReference>
<dbReference type="InterPro" id="IPR018197">
    <property type="entry name" value="Glycerate_kinase_RE-like"/>
</dbReference>
<dbReference type="AlphaFoldDB" id="A0A1I4IIZ2"/>
<dbReference type="Proteomes" id="UP000199006">
    <property type="component" value="Unassembled WGS sequence"/>
</dbReference>
<dbReference type="PIRSF" id="PIRSF006078">
    <property type="entry name" value="GlxK"/>
    <property type="match status" value="1"/>
</dbReference>
<dbReference type="STRING" id="29563.SAMN02983006_01421"/>
<dbReference type="PANTHER" id="PTHR21599:SF0">
    <property type="entry name" value="GLYCERATE KINASE"/>
    <property type="match status" value="1"/>
</dbReference>
<organism evidence="5 6">
    <name type="scientific">Halanaerobium salsuginis</name>
    <dbReference type="NCBI Taxonomy" id="29563"/>
    <lineage>
        <taxon>Bacteria</taxon>
        <taxon>Bacillati</taxon>
        <taxon>Bacillota</taxon>
        <taxon>Clostridia</taxon>
        <taxon>Halanaerobiales</taxon>
        <taxon>Halanaerobiaceae</taxon>
        <taxon>Halanaerobium</taxon>
    </lineage>
</organism>
<proteinExistence type="inferred from homology"/>